<protein>
    <submittedName>
        <fullName evidence="1">Uncharacterized protein</fullName>
    </submittedName>
</protein>
<dbReference type="OrthoDB" id="4553528at2"/>
<evidence type="ECO:0000313" key="2">
    <source>
        <dbReference type="Proteomes" id="UP000305778"/>
    </source>
</evidence>
<proteinExistence type="predicted"/>
<dbReference type="Proteomes" id="UP000305778">
    <property type="component" value="Unassembled WGS sequence"/>
</dbReference>
<dbReference type="RefSeq" id="WP_136721335.1">
    <property type="nucleotide sequence ID" value="NZ_SUMC01000001.1"/>
</dbReference>
<accession>A0A4U0SSQ9</accession>
<dbReference type="AlphaFoldDB" id="A0A4U0SSQ9"/>
<keyword evidence="2" id="KW-1185">Reference proteome</keyword>
<reference evidence="1 2" key="1">
    <citation type="submission" date="2019-04" db="EMBL/GenBank/DDBJ databases">
        <title>Streptomyces oryziradicis sp. nov., a novel actinomycete isolated from rhizosphere soil of rice (Oryza sativa L.).</title>
        <authorList>
            <person name="Li C."/>
        </authorList>
    </citation>
    <scope>NUCLEOTIDE SEQUENCE [LARGE SCALE GENOMIC DNA]</scope>
    <source>
        <strain evidence="1 2">NEAU-C40</strain>
    </source>
</reference>
<dbReference type="InterPro" id="IPR048142">
    <property type="entry name" value="QRL_CxxC_CxxC"/>
</dbReference>
<comment type="caution">
    <text evidence="1">The sequence shown here is derived from an EMBL/GenBank/DDBJ whole genome shotgun (WGS) entry which is preliminary data.</text>
</comment>
<sequence length="110" mass="11986">MRASTLPIHRYRAAPAGLMTRRQLRAVGLRPGGHDPVGEIRWRRGRRTAYLYDVALAAPVRPMTPGRARALAAAMLARRTCPDCRRDAGYVIPTSLGCCWPCSSGEALAA</sequence>
<name>A0A4U0SSQ9_9ACTN</name>
<evidence type="ECO:0000313" key="1">
    <source>
        <dbReference type="EMBL" id="TKA13180.1"/>
    </source>
</evidence>
<organism evidence="1 2">
    <name type="scientific">Actinacidiphila oryziradicis</name>
    <dbReference type="NCBI Taxonomy" id="2571141"/>
    <lineage>
        <taxon>Bacteria</taxon>
        <taxon>Bacillati</taxon>
        <taxon>Actinomycetota</taxon>
        <taxon>Actinomycetes</taxon>
        <taxon>Kitasatosporales</taxon>
        <taxon>Streptomycetaceae</taxon>
        <taxon>Actinacidiphila</taxon>
    </lineage>
</organism>
<dbReference type="EMBL" id="SUMC01000001">
    <property type="protein sequence ID" value="TKA13180.1"/>
    <property type="molecule type" value="Genomic_DNA"/>
</dbReference>
<gene>
    <name evidence="1" type="ORF">FCI23_00080</name>
</gene>
<dbReference type="NCBIfam" id="NF041638">
    <property type="entry name" value="QRL_CxxC_CxxC"/>
    <property type="match status" value="1"/>
</dbReference>